<feature type="region of interest" description="Disordered" evidence="4">
    <location>
        <begin position="108"/>
        <end position="139"/>
    </location>
</feature>
<feature type="compositionally biased region" description="Basic and acidic residues" evidence="4">
    <location>
        <begin position="406"/>
        <end position="417"/>
    </location>
</feature>
<feature type="region of interest" description="Disordered" evidence="4">
    <location>
        <begin position="516"/>
        <end position="539"/>
    </location>
</feature>
<dbReference type="SUPFAM" id="SSF53448">
    <property type="entry name" value="Nucleotide-diphospho-sugar transferases"/>
    <property type="match status" value="1"/>
</dbReference>
<feature type="region of interest" description="Disordered" evidence="4">
    <location>
        <begin position="405"/>
        <end position="482"/>
    </location>
</feature>
<dbReference type="GO" id="GO:0016757">
    <property type="term" value="F:glycosyltransferase activity"/>
    <property type="evidence" value="ECO:0007669"/>
    <property type="project" value="UniProtKB-KW"/>
</dbReference>
<dbReference type="Proteomes" id="UP000001058">
    <property type="component" value="Unassembled WGS sequence"/>
</dbReference>
<feature type="compositionally biased region" description="Low complexity" evidence="4">
    <location>
        <begin position="439"/>
        <end position="452"/>
    </location>
</feature>
<dbReference type="PANTHER" id="PTHR31306">
    <property type="entry name" value="ALPHA-1,6-MANNOSYLTRANSFERASE MNN11-RELATED"/>
    <property type="match status" value="1"/>
</dbReference>
<dbReference type="InterPro" id="IPR029044">
    <property type="entry name" value="Nucleotide-diphossugar_trans"/>
</dbReference>
<dbReference type="InterPro" id="IPR008630">
    <property type="entry name" value="Glyco_trans_34"/>
</dbReference>
<dbReference type="RefSeq" id="XP_002959149.1">
    <property type="nucleotide sequence ID" value="XM_002959103.1"/>
</dbReference>
<dbReference type="AlphaFoldDB" id="D8UKG6"/>
<protein>
    <submittedName>
        <fullName evidence="5">Uncharacterized protein</fullName>
    </submittedName>
</protein>
<dbReference type="GO" id="GO:0000139">
    <property type="term" value="C:Golgi membrane"/>
    <property type="evidence" value="ECO:0007669"/>
    <property type="project" value="TreeGrafter"/>
</dbReference>
<keyword evidence="3" id="KW-0808">Transferase</keyword>
<dbReference type="OrthoDB" id="407658at2759"/>
<dbReference type="PANTHER" id="PTHR31306:SF4">
    <property type="entry name" value="ALPHA-1,2-GALACTOSYLTRANSFERASE"/>
    <property type="match status" value="1"/>
</dbReference>
<feature type="compositionally biased region" description="Gly residues" evidence="4">
    <location>
        <begin position="455"/>
        <end position="476"/>
    </location>
</feature>
<feature type="compositionally biased region" description="Gly residues" evidence="4">
    <location>
        <begin position="429"/>
        <end position="438"/>
    </location>
</feature>
<evidence type="ECO:0000256" key="2">
    <source>
        <dbReference type="ARBA" id="ARBA00022676"/>
    </source>
</evidence>
<reference evidence="5 6" key="1">
    <citation type="journal article" date="2010" name="Science">
        <title>Genomic analysis of organismal complexity in the multicellular green alga Volvox carteri.</title>
        <authorList>
            <person name="Prochnik S.E."/>
            <person name="Umen J."/>
            <person name="Nedelcu A.M."/>
            <person name="Hallmann A."/>
            <person name="Miller S.M."/>
            <person name="Nishii I."/>
            <person name="Ferris P."/>
            <person name="Kuo A."/>
            <person name="Mitros T."/>
            <person name="Fritz-Laylin L.K."/>
            <person name="Hellsten U."/>
            <person name="Chapman J."/>
            <person name="Simakov O."/>
            <person name="Rensing S.A."/>
            <person name="Terry A."/>
            <person name="Pangilinan J."/>
            <person name="Kapitonov V."/>
            <person name="Jurka J."/>
            <person name="Salamov A."/>
            <person name="Shapiro H."/>
            <person name="Schmutz J."/>
            <person name="Grimwood J."/>
            <person name="Lindquist E."/>
            <person name="Lucas S."/>
            <person name="Grigoriev I.V."/>
            <person name="Schmitt R."/>
            <person name="Kirk D."/>
            <person name="Rokhsar D.S."/>
        </authorList>
    </citation>
    <scope>NUCLEOTIDE SEQUENCE [LARGE SCALE GENOMIC DNA]</scope>
    <source>
        <strain evidence="6">f. Nagariensis / Eve</strain>
    </source>
</reference>
<evidence type="ECO:0000256" key="3">
    <source>
        <dbReference type="ARBA" id="ARBA00022679"/>
    </source>
</evidence>
<evidence type="ECO:0000256" key="4">
    <source>
        <dbReference type="SAM" id="MobiDB-lite"/>
    </source>
</evidence>
<evidence type="ECO:0000313" key="6">
    <source>
        <dbReference type="Proteomes" id="UP000001058"/>
    </source>
</evidence>
<name>D8UKG6_VOLCA</name>
<gene>
    <name evidence="5" type="ORF">VOLCADRAFT_100552</name>
</gene>
<feature type="compositionally biased region" description="Polar residues" evidence="4">
    <location>
        <begin position="419"/>
        <end position="428"/>
    </location>
</feature>
<accession>D8UKG6</accession>
<organism evidence="6">
    <name type="scientific">Volvox carteri f. nagariensis</name>
    <dbReference type="NCBI Taxonomy" id="3068"/>
    <lineage>
        <taxon>Eukaryota</taxon>
        <taxon>Viridiplantae</taxon>
        <taxon>Chlorophyta</taxon>
        <taxon>core chlorophytes</taxon>
        <taxon>Chlorophyceae</taxon>
        <taxon>CS clade</taxon>
        <taxon>Chlamydomonadales</taxon>
        <taxon>Volvocaceae</taxon>
        <taxon>Volvox</taxon>
    </lineage>
</organism>
<feature type="compositionally biased region" description="Low complexity" evidence="4">
    <location>
        <begin position="109"/>
        <end position="124"/>
    </location>
</feature>
<evidence type="ECO:0000313" key="5">
    <source>
        <dbReference type="EMBL" id="EFJ39772.1"/>
    </source>
</evidence>
<dbReference type="InParanoid" id="D8UKG6"/>
<dbReference type="Pfam" id="PF05637">
    <property type="entry name" value="Glyco_transf_34"/>
    <property type="match status" value="1"/>
</dbReference>
<keyword evidence="6" id="KW-1185">Reference proteome</keyword>
<dbReference type="Gene3D" id="3.90.550.10">
    <property type="entry name" value="Spore Coat Polysaccharide Biosynthesis Protein SpsA, Chain A"/>
    <property type="match status" value="1"/>
</dbReference>
<evidence type="ECO:0000256" key="1">
    <source>
        <dbReference type="ARBA" id="ARBA00005664"/>
    </source>
</evidence>
<dbReference type="eggNOG" id="KOG4748">
    <property type="taxonomic scope" value="Eukaryota"/>
</dbReference>
<sequence length="539" mass="56750">MFFQRSRNRGSRLSVPWLFRVQSIPKLLIILLALATFLVNFNYLNSVTRRYKDCTVPWITWAGGAGGLSALSVAPPGSDQIAGGGDGSSNGSTDRGRRLRIALVSMATGRASSRTAPPSSTSASAPPPPQQQRQRGGGGGEVVINARLAQFAGLLDVTGPNKQLFADLHGYTYVDASDLLDSSRPASWSKIPAVLSVLDQYDWVFWLDADTLITNLSTPVESLLPAIATPPPSGTEGVVAAAAAAGSSGSTSVYPGFGPDLLLTEDSTGVNAGVWLIRGSGCSWCRTFLERWWGMEEFIRRNPGDTKSGDNDALKYLLANMDKSELSAHVGLAPQCAFNSYLWRGSVRNIVRYILNPGRVLVGLWQPGDFLMHAAGVHDKAAVLQRFMQRQQLVGVTRSVTGVLSERPRAVQGEEGKGSTASSGPLTSQGGGAGGRGPSGSAVEVVTGVSEQGEGEGGLGGFPPAGPEGRGGGGSGVLQSSSSSLWGARELLRFAPSGTPASINPHDQQTRLAAGVPDETIDCVPLRPHPPREVVRREK</sequence>
<proteinExistence type="inferred from homology"/>
<dbReference type="GO" id="GO:0006487">
    <property type="term" value="P:protein N-linked glycosylation"/>
    <property type="evidence" value="ECO:0007669"/>
    <property type="project" value="TreeGrafter"/>
</dbReference>
<dbReference type="STRING" id="3068.D8UKG6"/>
<feature type="compositionally biased region" description="Basic and acidic residues" evidence="4">
    <location>
        <begin position="530"/>
        <end position="539"/>
    </location>
</feature>
<dbReference type="EMBL" id="GL378447">
    <property type="protein sequence ID" value="EFJ39772.1"/>
    <property type="molecule type" value="Genomic_DNA"/>
</dbReference>
<dbReference type="KEGG" id="vcn:VOLCADRAFT_100552"/>
<comment type="similarity">
    <text evidence="1">Belongs to the glycosyltransferase 34 family.</text>
</comment>
<dbReference type="GeneID" id="9626047"/>
<keyword evidence="2" id="KW-0328">Glycosyltransferase</keyword>